<dbReference type="EMBL" id="BARS01045552">
    <property type="protein sequence ID" value="GAG34031.1"/>
    <property type="molecule type" value="Genomic_DNA"/>
</dbReference>
<dbReference type="AlphaFoldDB" id="X0YAZ8"/>
<proteinExistence type="predicted"/>
<sequence>FKGTGRAVYRNRHHFDPWHAIEDELVLGLTDEPQEFVAGQEIARLVALWCPEQQHAETAEEELVIPKATPKAFWVKVDGYLCGCDFSGEPRIVDLAADSQ</sequence>
<organism evidence="1">
    <name type="scientific">marine sediment metagenome</name>
    <dbReference type="NCBI Taxonomy" id="412755"/>
    <lineage>
        <taxon>unclassified sequences</taxon>
        <taxon>metagenomes</taxon>
        <taxon>ecological metagenomes</taxon>
    </lineage>
</organism>
<comment type="caution">
    <text evidence="1">The sequence shown here is derived from an EMBL/GenBank/DDBJ whole genome shotgun (WGS) entry which is preliminary data.</text>
</comment>
<feature type="non-terminal residue" evidence="1">
    <location>
        <position position="1"/>
    </location>
</feature>
<protein>
    <submittedName>
        <fullName evidence="1">Uncharacterized protein</fullName>
    </submittedName>
</protein>
<reference evidence="1" key="1">
    <citation type="journal article" date="2014" name="Front. Microbiol.">
        <title>High frequency of phylogenetically diverse reductive dehalogenase-homologous genes in deep subseafloor sedimentary metagenomes.</title>
        <authorList>
            <person name="Kawai M."/>
            <person name="Futagami T."/>
            <person name="Toyoda A."/>
            <person name="Takaki Y."/>
            <person name="Nishi S."/>
            <person name="Hori S."/>
            <person name="Arai W."/>
            <person name="Tsubouchi T."/>
            <person name="Morono Y."/>
            <person name="Uchiyama I."/>
            <person name="Ito T."/>
            <person name="Fujiyama A."/>
            <person name="Inagaki F."/>
            <person name="Takami H."/>
        </authorList>
    </citation>
    <scope>NUCLEOTIDE SEQUENCE</scope>
    <source>
        <strain evidence="1">Expedition CK06-06</strain>
    </source>
</reference>
<evidence type="ECO:0000313" key="1">
    <source>
        <dbReference type="EMBL" id="GAG34031.1"/>
    </source>
</evidence>
<gene>
    <name evidence="1" type="ORF">S01H1_68685</name>
</gene>
<accession>X0YAZ8</accession>
<name>X0YAZ8_9ZZZZ</name>